<proteinExistence type="predicted"/>
<keyword evidence="1" id="KW-1133">Transmembrane helix</keyword>
<dbReference type="Proteomes" id="UP000053860">
    <property type="component" value="Unassembled WGS sequence"/>
</dbReference>
<dbReference type="AlphaFoldDB" id="A0A117M0N3"/>
<evidence type="ECO:0000313" key="3">
    <source>
        <dbReference type="Proteomes" id="UP000053860"/>
    </source>
</evidence>
<keyword evidence="1" id="KW-0472">Membrane</keyword>
<name>A0A117M0N3_9BACT</name>
<organism evidence="2 3">
    <name type="scientific">Proteiniphilum acetatigenes</name>
    <dbReference type="NCBI Taxonomy" id="294710"/>
    <lineage>
        <taxon>Bacteria</taxon>
        <taxon>Pseudomonadati</taxon>
        <taxon>Bacteroidota</taxon>
        <taxon>Bacteroidia</taxon>
        <taxon>Bacteroidales</taxon>
        <taxon>Dysgonomonadaceae</taxon>
        <taxon>Proteiniphilum</taxon>
    </lineage>
</organism>
<feature type="transmembrane region" description="Helical" evidence="1">
    <location>
        <begin position="49"/>
        <end position="68"/>
    </location>
</feature>
<gene>
    <name evidence="2" type="ORF">XD92_0646</name>
</gene>
<accession>A0A117M0N3</accession>
<reference evidence="3" key="1">
    <citation type="journal article" date="2015" name="MBio">
        <title>Genome-Resolved Metagenomic Analysis Reveals Roles for Candidate Phyla and Other Microbial Community Members in Biogeochemical Transformations in Oil Reservoirs.</title>
        <authorList>
            <person name="Hu P."/>
            <person name="Tom L."/>
            <person name="Singh A."/>
            <person name="Thomas B.C."/>
            <person name="Baker B.J."/>
            <person name="Piceno Y.M."/>
            <person name="Andersen G.L."/>
            <person name="Banfield J.F."/>
        </authorList>
    </citation>
    <scope>NUCLEOTIDE SEQUENCE [LARGE SCALE GENOMIC DNA]</scope>
</reference>
<comment type="caution">
    <text evidence="2">The sequence shown here is derived from an EMBL/GenBank/DDBJ whole genome shotgun (WGS) entry which is preliminary data.</text>
</comment>
<evidence type="ECO:0000313" key="2">
    <source>
        <dbReference type="EMBL" id="KUK77922.1"/>
    </source>
</evidence>
<protein>
    <recommendedName>
        <fullName evidence="4">DUF304 domain-containing protein</fullName>
    </recommendedName>
</protein>
<sequence length="150" mass="17523">MCKFALHPISKVMEKKYKADNGQANLYWGIAAIILLGVVIYRFMHDESIWNYILYFGFVILFMMSTTIKEYTITTLNFLEIRYVLKLFPKNRRIPIGDMVGLKKIKKNQLRIDKVRGYEVLLVNASDIDALMAELKERNPRIIIAGEDEE</sequence>
<evidence type="ECO:0000256" key="1">
    <source>
        <dbReference type="SAM" id="Phobius"/>
    </source>
</evidence>
<dbReference type="EMBL" id="LGGN01000097">
    <property type="protein sequence ID" value="KUK77922.1"/>
    <property type="molecule type" value="Genomic_DNA"/>
</dbReference>
<keyword evidence="1" id="KW-0812">Transmembrane</keyword>
<evidence type="ECO:0008006" key="4">
    <source>
        <dbReference type="Google" id="ProtNLM"/>
    </source>
</evidence>
<feature type="transmembrane region" description="Helical" evidence="1">
    <location>
        <begin position="25"/>
        <end position="43"/>
    </location>
</feature>